<sequence length="202" mass="22597">MIPRTILGAFAAFSSLSGIVSAAPVVENTVLGRPEYRMEYSHPNHVWTFYVYSSGYKAKKVPVDYVEVNTATKTLIVRNVNNGFDKTKNRLRMRQILKECWTKTGLKPLDLKYVQGKTIQNFGMQSALDTCRKSMGLGDAGEFQVSPTDVAKGKKDCWARLGKTVFSGAINGAIRDFGPSKKLVQVKVTREWQGDDVLYTFQ</sequence>
<evidence type="ECO:0000313" key="3">
    <source>
        <dbReference type="Proteomes" id="UP000050424"/>
    </source>
</evidence>
<evidence type="ECO:0000313" key="2">
    <source>
        <dbReference type="EMBL" id="KPM43967.1"/>
    </source>
</evidence>
<keyword evidence="1" id="KW-0732">Signal</keyword>
<dbReference type="EMBL" id="LKCW01000025">
    <property type="protein sequence ID" value="KPM43967.1"/>
    <property type="molecule type" value="Genomic_DNA"/>
</dbReference>
<feature type="chain" id="PRO_5006135898" evidence="1">
    <location>
        <begin position="23"/>
        <end position="202"/>
    </location>
</feature>
<dbReference type="OrthoDB" id="4792004at2759"/>
<keyword evidence="3" id="KW-1185">Reference proteome</keyword>
<dbReference type="Proteomes" id="UP000050424">
    <property type="component" value="Unassembled WGS sequence"/>
</dbReference>
<feature type="signal peptide" evidence="1">
    <location>
        <begin position="1"/>
        <end position="22"/>
    </location>
</feature>
<accession>A0A0P7BJS7</accession>
<protein>
    <submittedName>
        <fullName evidence="2">Uncharacterized protein</fullName>
    </submittedName>
</protein>
<gene>
    <name evidence="2" type="ORF">AK830_g2621</name>
</gene>
<name>A0A0P7BJS7_9HYPO</name>
<proteinExistence type="predicted"/>
<organism evidence="2 3">
    <name type="scientific">Neonectria ditissima</name>
    <dbReference type="NCBI Taxonomy" id="78410"/>
    <lineage>
        <taxon>Eukaryota</taxon>
        <taxon>Fungi</taxon>
        <taxon>Dikarya</taxon>
        <taxon>Ascomycota</taxon>
        <taxon>Pezizomycotina</taxon>
        <taxon>Sordariomycetes</taxon>
        <taxon>Hypocreomycetidae</taxon>
        <taxon>Hypocreales</taxon>
        <taxon>Nectriaceae</taxon>
        <taxon>Neonectria</taxon>
    </lineage>
</organism>
<reference evidence="2 3" key="1">
    <citation type="submission" date="2015-09" db="EMBL/GenBank/DDBJ databases">
        <title>Draft genome of a European isolate of the apple canker pathogen Neonectria ditissima.</title>
        <authorList>
            <person name="Gomez-Cortecero A."/>
            <person name="Harrison R.J."/>
            <person name="Armitage A.D."/>
        </authorList>
    </citation>
    <scope>NUCLEOTIDE SEQUENCE [LARGE SCALE GENOMIC DNA]</scope>
    <source>
        <strain evidence="2 3">R09/05</strain>
    </source>
</reference>
<comment type="caution">
    <text evidence="2">The sequence shown here is derived from an EMBL/GenBank/DDBJ whole genome shotgun (WGS) entry which is preliminary data.</text>
</comment>
<dbReference type="AlphaFoldDB" id="A0A0P7BJS7"/>
<evidence type="ECO:0000256" key="1">
    <source>
        <dbReference type="SAM" id="SignalP"/>
    </source>
</evidence>